<keyword evidence="1" id="KW-0479">Metal-binding</keyword>
<sequence length="324" mass="35679">MVSTRGSTPEFSGPAFEAAVQRAVDALLHGLTTRLTNEIRQNGAGGSGDQPPTIHSWLERFGKHKPRSFSSATTPVDAENWITHIEKIFEVLGCANEFKARLVSYKLEGVALYWWKAFKQAKGGETYVATLSWKDFRDIFFFVVLSQKEGPPEEQAKHFKWELYDWILDGIVNTKFTDMAQVASAARNMEILHKRSIMIDRVEIVIRSHGRTEVSSTTVLLGLQVTGACFTCDSTGHMARDCPKNGGNGGRGNGNNKQPAAKGQVFSLTKDQAANSSGTVLGTLFLNGHVVFVLFDTGATHSVVSVSLASPLCYLIISYRYLRL</sequence>
<dbReference type="Gene3D" id="4.10.60.10">
    <property type="entry name" value="Zinc finger, CCHC-type"/>
    <property type="match status" value="1"/>
</dbReference>
<organism evidence="3 4">
    <name type="scientific">Tanacetum coccineum</name>
    <dbReference type="NCBI Taxonomy" id="301880"/>
    <lineage>
        <taxon>Eukaryota</taxon>
        <taxon>Viridiplantae</taxon>
        <taxon>Streptophyta</taxon>
        <taxon>Embryophyta</taxon>
        <taxon>Tracheophyta</taxon>
        <taxon>Spermatophyta</taxon>
        <taxon>Magnoliopsida</taxon>
        <taxon>eudicotyledons</taxon>
        <taxon>Gunneridae</taxon>
        <taxon>Pentapetalae</taxon>
        <taxon>asterids</taxon>
        <taxon>campanulids</taxon>
        <taxon>Asterales</taxon>
        <taxon>Asteraceae</taxon>
        <taxon>Asteroideae</taxon>
        <taxon>Anthemideae</taxon>
        <taxon>Anthemidinae</taxon>
        <taxon>Tanacetum</taxon>
    </lineage>
</organism>
<keyword evidence="1" id="KW-0863">Zinc-finger</keyword>
<protein>
    <submittedName>
        <fullName evidence="3">Reverse transcriptase domain-containing protein</fullName>
    </submittedName>
</protein>
<dbReference type="PANTHER" id="PTHR46888:SF1">
    <property type="entry name" value="RIBONUCLEASE H"/>
    <property type="match status" value="1"/>
</dbReference>
<dbReference type="PROSITE" id="PS00141">
    <property type="entry name" value="ASP_PROTEASE"/>
    <property type="match status" value="1"/>
</dbReference>
<keyword evidence="3" id="KW-0695">RNA-directed DNA polymerase</keyword>
<dbReference type="InterPro" id="IPR021109">
    <property type="entry name" value="Peptidase_aspartic_dom_sf"/>
</dbReference>
<dbReference type="Proteomes" id="UP001151760">
    <property type="component" value="Unassembled WGS sequence"/>
</dbReference>
<dbReference type="EMBL" id="BQNB010021458">
    <property type="protein sequence ID" value="GJU06620.1"/>
    <property type="molecule type" value="Genomic_DNA"/>
</dbReference>
<reference evidence="3" key="2">
    <citation type="submission" date="2022-01" db="EMBL/GenBank/DDBJ databases">
        <authorList>
            <person name="Yamashiro T."/>
            <person name="Shiraishi A."/>
            <person name="Satake H."/>
            <person name="Nakayama K."/>
        </authorList>
    </citation>
    <scope>NUCLEOTIDE SEQUENCE</scope>
</reference>
<proteinExistence type="predicted"/>
<dbReference type="SUPFAM" id="SSF57756">
    <property type="entry name" value="Retrovirus zinc finger-like domains"/>
    <property type="match status" value="1"/>
</dbReference>
<evidence type="ECO:0000313" key="4">
    <source>
        <dbReference type="Proteomes" id="UP001151760"/>
    </source>
</evidence>
<dbReference type="SUPFAM" id="SSF50630">
    <property type="entry name" value="Acid proteases"/>
    <property type="match status" value="1"/>
</dbReference>
<dbReference type="PROSITE" id="PS50158">
    <property type="entry name" value="ZF_CCHC"/>
    <property type="match status" value="1"/>
</dbReference>
<dbReference type="PANTHER" id="PTHR46888">
    <property type="entry name" value="ZINC KNUCKLE DOMAINCONTAINING PROTEIN-RELATED"/>
    <property type="match status" value="1"/>
</dbReference>
<comment type="caution">
    <text evidence="3">The sequence shown here is derived from an EMBL/GenBank/DDBJ whole genome shotgun (WGS) entry which is preliminary data.</text>
</comment>
<gene>
    <name evidence="3" type="ORF">Tco_1123050</name>
</gene>
<feature type="domain" description="CCHC-type" evidence="2">
    <location>
        <begin position="229"/>
        <end position="244"/>
    </location>
</feature>
<evidence type="ECO:0000313" key="3">
    <source>
        <dbReference type="EMBL" id="GJU06620.1"/>
    </source>
</evidence>
<dbReference type="InterPro" id="IPR036875">
    <property type="entry name" value="Znf_CCHC_sf"/>
</dbReference>
<dbReference type="Pfam" id="PF08284">
    <property type="entry name" value="RVP_2"/>
    <property type="match status" value="1"/>
</dbReference>
<dbReference type="GO" id="GO:0003964">
    <property type="term" value="F:RNA-directed DNA polymerase activity"/>
    <property type="evidence" value="ECO:0007669"/>
    <property type="project" value="UniProtKB-KW"/>
</dbReference>
<evidence type="ECO:0000256" key="1">
    <source>
        <dbReference type="PROSITE-ProRule" id="PRU00047"/>
    </source>
</evidence>
<dbReference type="Pfam" id="PF00098">
    <property type="entry name" value="zf-CCHC"/>
    <property type="match status" value="1"/>
</dbReference>
<evidence type="ECO:0000259" key="2">
    <source>
        <dbReference type="PROSITE" id="PS50158"/>
    </source>
</evidence>
<keyword evidence="3" id="KW-0808">Transferase</keyword>
<dbReference type="InterPro" id="IPR001878">
    <property type="entry name" value="Znf_CCHC"/>
</dbReference>
<name>A0ABQ5J3Z0_9ASTR</name>
<keyword evidence="3" id="KW-0548">Nucleotidyltransferase</keyword>
<accession>A0ABQ5J3Z0</accession>
<dbReference type="InterPro" id="IPR001969">
    <property type="entry name" value="Aspartic_peptidase_AS"/>
</dbReference>
<dbReference type="SMART" id="SM00343">
    <property type="entry name" value="ZnF_C2HC"/>
    <property type="match status" value="1"/>
</dbReference>
<keyword evidence="4" id="KW-1185">Reference proteome</keyword>
<keyword evidence="1" id="KW-0862">Zinc</keyword>
<reference evidence="3" key="1">
    <citation type="journal article" date="2022" name="Int. J. Mol. Sci.">
        <title>Draft Genome of Tanacetum Coccineum: Genomic Comparison of Closely Related Tanacetum-Family Plants.</title>
        <authorList>
            <person name="Yamashiro T."/>
            <person name="Shiraishi A."/>
            <person name="Nakayama K."/>
            <person name="Satake H."/>
        </authorList>
    </citation>
    <scope>NUCLEOTIDE SEQUENCE</scope>
</reference>